<dbReference type="Gene3D" id="4.10.60.10">
    <property type="entry name" value="Zinc finger, CCHC-type"/>
    <property type="match status" value="1"/>
</dbReference>
<dbReference type="SMART" id="SM00343">
    <property type="entry name" value="ZnF_C2HC"/>
    <property type="match status" value="1"/>
</dbReference>
<feature type="region of interest" description="Disordered" evidence="2">
    <location>
        <begin position="98"/>
        <end position="118"/>
    </location>
</feature>
<evidence type="ECO:0000313" key="4">
    <source>
        <dbReference type="EMBL" id="GBG75278.1"/>
    </source>
</evidence>
<dbReference type="SUPFAM" id="SSF57756">
    <property type="entry name" value="Retrovirus zinc finger-like domains"/>
    <property type="match status" value="1"/>
</dbReference>
<evidence type="ECO:0000256" key="1">
    <source>
        <dbReference type="PROSITE-ProRule" id="PRU00047"/>
    </source>
</evidence>
<sequence length="381" mass="43317">MASDHHDSSGQGSSRDRGQRRDPMTCYACGEEGHYSTQCKNPRPGWRGARPSSSYDSRQGRSSSPRRSYRDDREVQSQMRDIGRSVALMREYIEADRAAKEAKARLKEERKEAERREQELREAKARKAKKKANKAKLEEQRIAAMKKDMDIQVKLTVKEAMKDVLLGTEIPDALVAAKLLESKGKQKVTYASDDEYLSDFERVSGEAEEIPGRTGKLTIQEKRKRGPDPVFEDSPLMELQAKRTPKRTPRRGTRGTVHLTPRMTRSKTKSKVRLSPNTKEKIKAAAKRKIPASCGIVGRYKFRDEVIHQLKILDAITLQNICNEEGVSYNGKIDAIFDLVDHWTHIAYCTEEKEAEHEEVKPEEEEVTSADEADEGNENVN</sequence>
<keyword evidence="5" id="KW-1185">Reference proteome</keyword>
<keyword evidence="1" id="KW-0862">Zinc</keyword>
<evidence type="ECO:0000259" key="3">
    <source>
        <dbReference type="PROSITE" id="PS50158"/>
    </source>
</evidence>
<protein>
    <recommendedName>
        <fullName evidence="3">CCHC-type domain-containing protein</fullName>
    </recommendedName>
</protein>
<dbReference type="InterPro" id="IPR036875">
    <property type="entry name" value="Znf_CCHC_sf"/>
</dbReference>
<evidence type="ECO:0000313" key="5">
    <source>
        <dbReference type="Proteomes" id="UP000265515"/>
    </source>
</evidence>
<keyword evidence="1" id="KW-0479">Metal-binding</keyword>
<feature type="compositionally biased region" description="Low complexity" evidence="2">
    <location>
        <begin position="52"/>
        <end position="66"/>
    </location>
</feature>
<dbReference type="PROSITE" id="PS50158">
    <property type="entry name" value="ZF_CCHC"/>
    <property type="match status" value="1"/>
</dbReference>
<feature type="region of interest" description="Disordered" evidence="2">
    <location>
        <begin position="263"/>
        <end position="285"/>
    </location>
</feature>
<proteinExistence type="predicted"/>
<name>A0A388KZ27_CHABU</name>
<feature type="region of interest" description="Disordered" evidence="2">
    <location>
        <begin position="1"/>
        <end position="83"/>
    </location>
</feature>
<reference evidence="4 5" key="1">
    <citation type="journal article" date="2018" name="Cell">
        <title>The Chara Genome: Secondary Complexity and Implications for Plant Terrestrialization.</title>
        <authorList>
            <person name="Nishiyama T."/>
            <person name="Sakayama H."/>
            <person name="Vries J.D."/>
            <person name="Buschmann H."/>
            <person name="Saint-Marcoux D."/>
            <person name="Ullrich K.K."/>
            <person name="Haas F.B."/>
            <person name="Vanderstraeten L."/>
            <person name="Becker D."/>
            <person name="Lang D."/>
            <person name="Vosolsobe S."/>
            <person name="Rombauts S."/>
            <person name="Wilhelmsson P.K.I."/>
            <person name="Janitza P."/>
            <person name="Kern R."/>
            <person name="Heyl A."/>
            <person name="Rumpler F."/>
            <person name="Villalobos L.I.A.C."/>
            <person name="Clay J.M."/>
            <person name="Skokan R."/>
            <person name="Toyoda A."/>
            <person name="Suzuki Y."/>
            <person name="Kagoshima H."/>
            <person name="Schijlen E."/>
            <person name="Tajeshwar N."/>
            <person name="Catarino B."/>
            <person name="Hetherington A.J."/>
            <person name="Saltykova A."/>
            <person name="Bonnot C."/>
            <person name="Breuninger H."/>
            <person name="Symeonidi A."/>
            <person name="Radhakrishnan G.V."/>
            <person name="Van Nieuwerburgh F."/>
            <person name="Deforce D."/>
            <person name="Chang C."/>
            <person name="Karol K.G."/>
            <person name="Hedrich R."/>
            <person name="Ulvskov P."/>
            <person name="Glockner G."/>
            <person name="Delwiche C.F."/>
            <person name="Petrasek J."/>
            <person name="Van de Peer Y."/>
            <person name="Friml J."/>
            <person name="Beilby M."/>
            <person name="Dolan L."/>
            <person name="Kohara Y."/>
            <person name="Sugano S."/>
            <person name="Fujiyama A."/>
            <person name="Delaux P.-M."/>
            <person name="Quint M."/>
            <person name="TheiBen G."/>
            <person name="Hagemann M."/>
            <person name="Harholt J."/>
            <person name="Dunand C."/>
            <person name="Zachgo S."/>
            <person name="Langdale J."/>
            <person name="Maumus F."/>
            <person name="Straeten D.V.D."/>
            <person name="Gould S.B."/>
            <person name="Rensing S.A."/>
        </authorList>
    </citation>
    <scope>NUCLEOTIDE SEQUENCE [LARGE SCALE GENOMIC DNA]</scope>
    <source>
        <strain evidence="4 5">S276</strain>
    </source>
</reference>
<dbReference type="InterPro" id="IPR001878">
    <property type="entry name" value="Znf_CCHC"/>
</dbReference>
<dbReference type="GO" id="GO:0003676">
    <property type="term" value="F:nucleic acid binding"/>
    <property type="evidence" value="ECO:0007669"/>
    <property type="project" value="InterPro"/>
</dbReference>
<feature type="region of interest" description="Disordered" evidence="2">
    <location>
        <begin position="352"/>
        <end position="381"/>
    </location>
</feature>
<dbReference type="EMBL" id="BFEA01000221">
    <property type="protein sequence ID" value="GBG75278.1"/>
    <property type="molecule type" value="Genomic_DNA"/>
</dbReference>
<feature type="domain" description="CCHC-type" evidence="3">
    <location>
        <begin position="26"/>
        <end position="41"/>
    </location>
</feature>
<feature type="compositionally biased region" description="Basic and acidic residues" evidence="2">
    <location>
        <begin position="1"/>
        <end position="23"/>
    </location>
</feature>
<dbReference type="AlphaFoldDB" id="A0A388KZ27"/>
<feature type="compositionally biased region" description="Acidic residues" evidence="2">
    <location>
        <begin position="361"/>
        <end position="381"/>
    </location>
</feature>
<dbReference type="Pfam" id="PF00098">
    <property type="entry name" value="zf-CCHC"/>
    <property type="match status" value="1"/>
</dbReference>
<dbReference type="Gramene" id="GBG75278">
    <property type="protein sequence ID" value="GBG75278"/>
    <property type="gene ID" value="CBR_g19911"/>
</dbReference>
<dbReference type="GO" id="GO:0008270">
    <property type="term" value="F:zinc ion binding"/>
    <property type="evidence" value="ECO:0007669"/>
    <property type="project" value="UniProtKB-KW"/>
</dbReference>
<gene>
    <name evidence="4" type="ORF">CBR_g19911</name>
</gene>
<comment type="caution">
    <text evidence="4">The sequence shown here is derived from an EMBL/GenBank/DDBJ whole genome shotgun (WGS) entry which is preliminary data.</text>
</comment>
<keyword evidence="1" id="KW-0863">Zinc-finger</keyword>
<accession>A0A388KZ27</accession>
<dbReference type="Proteomes" id="UP000265515">
    <property type="component" value="Unassembled WGS sequence"/>
</dbReference>
<evidence type="ECO:0000256" key="2">
    <source>
        <dbReference type="SAM" id="MobiDB-lite"/>
    </source>
</evidence>
<organism evidence="4 5">
    <name type="scientific">Chara braunii</name>
    <name type="common">Braun's stonewort</name>
    <dbReference type="NCBI Taxonomy" id="69332"/>
    <lineage>
        <taxon>Eukaryota</taxon>
        <taxon>Viridiplantae</taxon>
        <taxon>Streptophyta</taxon>
        <taxon>Charophyceae</taxon>
        <taxon>Charales</taxon>
        <taxon>Characeae</taxon>
        <taxon>Chara</taxon>
    </lineage>
</organism>